<dbReference type="Proteomes" id="UP000621560">
    <property type="component" value="Unassembled WGS sequence"/>
</dbReference>
<evidence type="ECO:0000313" key="2">
    <source>
        <dbReference type="EMBL" id="MBD2845978.1"/>
    </source>
</evidence>
<reference evidence="2" key="1">
    <citation type="submission" date="2020-09" db="EMBL/GenBank/DDBJ databases">
        <title>A novel bacterium of genus Paenibacillus, isolated from South China Sea.</title>
        <authorList>
            <person name="Huang H."/>
            <person name="Mo K."/>
            <person name="Hu Y."/>
        </authorList>
    </citation>
    <scope>NUCLEOTIDE SEQUENCE</scope>
    <source>
        <strain evidence="2">IB182496</strain>
    </source>
</reference>
<dbReference type="Pfam" id="PF13761">
    <property type="entry name" value="DUF4166"/>
    <property type="match status" value="1"/>
</dbReference>
<organism evidence="2 3">
    <name type="scientific">Paenibacillus sabuli</name>
    <dbReference type="NCBI Taxonomy" id="2772509"/>
    <lineage>
        <taxon>Bacteria</taxon>
        <taxon>Bacillati</taxon>
        <taxon>Bacillota</taxon>
        <taxon>Bacilli</taxon>
        <taxon>Bacillales</taxon>
        <taxon>Paenibacillaceae</taxon>
        <taxon>Paenibacillus</taxon>
    </lineage>
</organism>
<protein>
    <submittedName>
        <fullName evidence="2">DUF4166 domain-containing protein</fullName>
    </submittedName>
</protein>
<evidence type="ECO:0000259" key="1">
    <source>
        <dbReference type="Pfam" id="PF13761"/>
    </source>
</evidence>
<name>A0A927BV83_9BACL</name>
<dbReference type="EMBL" id="JACXIZ010000020">
    <property type="protein sequence ID" value="MBD2845978.1"/>
    <property type="molecule type" value="Genomic_DNA"/>
</dbReference>
<gene>
    <name evidence="2" type="ORF">IDH44_12305</name>
</gene>
<comment type="caution">
    <text evidence="2">The sequence shown here is derived from an EMBL/GenBank/DDBJ whole genome shotgun (WGS) entry which is preliminary data.</text>
</comment>
<proteinExistence type="predicted"/>
<dbReference type="InterPro" id="IPR025311">
    <property type="entry name" value="DUF4166"/>
</dbReference>
<dbReference type="AlphaFoldDB" id="A0A927BV83"/>
<sequence length="225" mass="26214">MTSIYAQTLGRDFERLHPRIRERFGWCSADGVAAIGEGEMYTIWHAPWAAAPLAIGARRHILFPHSGRDIPFTVENYAYRDRYGRETVTWIRTFRFADRIRRFDATMIRSARRGGIVDYLGTRQHLAVDLELAVSPQGGLRIRSGEQRVYEGRIGFRWPNRLTGAADVHEWYDEEQDRYRIEVKVANRWLGPIFYYSGAFRSRLMPLGLRAVPLDARPLREEARE</sequence>
<evidence type="ECO:0000313" key="3">
    <source>
        <dbReference type="Proteomes" id="UP000621560"/>
    </source>
</evidence>
<feature type="domain" description="DUF4166" evidence="1">
    <location>
        <begin position="16"/>
        <end position="200"/>
    </location>
</feature>
<accession>A0A927BV83</accession>
<keyword evidence="3" id="KW-1185">Reference proteome</keyword>
<dbReference type="RefSeq" id="WP_190918059.1">
    <property type="nucleotide sequence ID" value="NZ_JACXIZ010000020.1"/>
</dbReference>